<name>A0A2W5PS43_RHOSU</name>
<feature type="region of interest" description="Disordered" evidence="2">
    <location>
        <begin position="78"/>
        <end position="107"/>
    </location>
</feature>
<dbReference type="InterPro" id="IPR024463">
    <property type="entry name" value="Transposase_TnpC_homeodom"/>
</dbReference>
<dbReference type="EMBL" id="QFPW01000070">
    <property type="protein sequence ID" value="PZQ45273.1"/>
    <property type="molecule type" value="Genomic_DNA"/>
</dbReference>
<dbReference type="AlphaFoldDB" id="A0A2W5PS43"/>
<dbReference type="Pfam" id="PF13007">
    <property type="entry name" value="LZ_Tnp_IS66"/>
    <property type="match status" value="1"/>
</dbReference>
<feature type="coiled-coil region" evidence="1">
    <location>
        <begin position="10"/>
        <end position="58"/>
    </location>
</feature>
<organism evidence="6 7">
    <name type="scientific">Rhodovulum sulfidophilum</name>
    <name type="common">Rhodobacter sulfidophilus</name>
    <dbReference type="NCBI Taxonomy" id="35806"/>
    <lineage>
        <taxon>Bacteria</taxon>
        <taxon>Pseudomonadati</taxon>
        <taxon>Pseudomonadota</taxon>
        <taxon>Alphaproteobacteria</taxon>
        <taxon>Rhodobacterales</taxon>
        <taxon>Paracoccaceae</taxon>
        <taxon>Rhodovulum</taxon>
    </lineage>
</organism>
<proteinExistence type="predicted"/>
<dbReference type="NCBIfam" id="NF033517">
    <property type="entry name" value="transpos_IS66"/>
    <property type="match status" value="1"/>
</dbReference>
<evidence type="ECO:0000256" key="2">
    <source>
        <dbReference type="SAM" id="MobiDB-lite"/>
    </source>
</evidence>
<comment type="caution">
    <text evidence="6">The sequence shown here is derived from an EMBL/GenBank/DDBJ whole genome shotgun (WGS) entry which is preliminary data.</text>
</comment>
<feature type="non-terminal residue" evidence="6">
    <location>
        <position position="450"/>
    </location>
</feature>
<feature type="domain" description="Transposase IS66 central" evidence="3">
    <location>
        <begin position="184"/>
        <end position="450"/>
    </location>
</feature>
<evidence type="ECO:0000259" key="3">
    <source>
        <dbReference type="Pfam" id="PF03050"/>
    </source>
</evidence>
<dbReference type="Pfam" id="PF03050">
    <property type="entry name" value="DDE_Tnp_IS66"/>
    <property type="match status" value="1"/>
</dbReference>
<sequence length="450" mass="49861">MTDMPTLEQIQALQQALAEARQHNEALAGELRVTRTERDLLKEQLNKFKRQLFAASSEVSGQHQKDMFFNEAEGLGAQAEPAAEEATPGDEAIDVPGHRRAKRGRKPLDPALPREVVRHELPESERVCPHDGAALREIGVETSEQLDIIPQQVRVIRHERVKYACPCCDGGLRLAARPAQVIPKGLFTECALAWMATAKYLDGLPLYRQAALLGRFGGTDISRNTVAASMVRVGQAVQPVMNLLRDELLDAPLVFGDETELQVLKEPGRKAQTKSYVWAQMTDGSGRDGTGPPIRLFSYAPSRSAATAMGLYAGIRAGAVLMTDGYDVYDKVAQTQQLVHLACWAHCRRYFHDALQACPKDQRGPDQLAARFIALIGKLYQIEAQAKRDGADLAELTLRRQRDSTPVIQDIEQLLLANLHSVLPQSLLGKALHYTAGQWHKLKRYVEDGR</sequence>
<protein>
    <submittedName>
        <fullName evidence="6">IS66 family transposase</fullName>
    </submittedName>
</protein>
<gene>
    <name evidence="6" type="ORF">DI556_23000</name>
</gene>
<accession>A0A2W5PS43</accession>
<evidence type="ECO:0000313" key="7">
    <source>
        <dbReference type="Proteomes" id="UP000249185"/>
    </source>
</evidence>
<feature type="domain" description="Transposase TnpC homeodomain" evidence="5">
    <location>
        <begin position="41"/>
        <end position="117"/>
    </location>
</feature>
<dbReference type="PANTHER" id="PTHR33678">
    <property type="entry name" value="BLL1576 PROTEIN"/>
    <property type="match status" value="1"/>
</dbReference>
<dbReference type="InterPro" id="IPR052344">
    <property type="entry name" value="Transposase-related"/>
</dbReference>
<evidence type="ECO:0000259" key="4">
    <source>
        <dbReference type="Pfam" id="PF13005"/>
    </source>
</evidence>
<keyword evidence="1" id="KW-0175">Coiled coil</keyword>
<dbReference type="InterPro" id="IPR004291">
    <property type="entry name" value="Transposase_IS66_central"/>
</dbReference>
<dbReference type="PANTHER" id="PTHR33678:SF1">
    <property type="entry name" value="BLL1576 PROTEIN"/>
    <property type="match status" value="1"/>
</dbReference>
<dbReference type="Proteomes" id="UP000249185">
    <property type="component" value="Unassembled WGS sequence"/>
</dbReference>
<feature type="domain" description="Transposase IS66 zinc-finger binding" evidence="4">
    <location>
        <begin position="125"/>
        <end position="169"/>
    </location>
</feature>
<dbReference type="InterPro" id="IPR024474">
    <property type="entry name" value="Znf_dom_IS66"/>
</dbReference>
<reference evidence="6 7" key="1">
    <citation type="submission" date="2017-08" db="EMBL/GenBank/DDBJ databases">
        <title>Infants hospitalized years apart are colonized by the same room-sourced microbial strains.</title>
        <authorList>
            <person name="Brooks B."/>
            <person name="Olm M.R."/>
            <person name="Firek B.A."/>
            <person name="Baker R."/>
            <person name="Thomas B.C."/>
            <person name="Morowitz M.J."/>
            <person name="Banfield J.F."/>
        </authorList>
    </citation>
    <scope>NUCLEOTIDE SEQUENCE [LARGE SCALE GENOMIC DNA]</scope>
    <source>
        <strain evidence="6">S2_005_002_R2_34</strain>
    </source>
</reference>
<evidence type="ECO:0000313" key="6">
    <source>
        <dbReference type="EMBL" id="PZQ45273.1"/>
    </source>
</evidence>
<dbReference type="Pfam" id="PF13005">
    <property type="entry name" value="zf-IS66"/>
    <property type="match status" value="1"/>
</dbReference>
<evidence type="ECO:0000259" key="5">
    <source>
        <dbReference type="Pfam" id="PF13007"/>
    </source>
</evidence>
<evidence type="ECO:0000256" key="1">
    <source>
        <dbReference type="SAM" id="Coils"/>
    </source>
</evidence>